<feature type="modified residue" description="4-aspartylphosphate" evidence="2">
    <location>
        <position position="55"/>
    </location>
</feature>
<dbReference type="PANTHER" id="PTHR44591">
    <property type="entry name" value="STRESS RESPONSE REGULATOR PROTEIN 1"/>
    <property type="match status" value="1"/>
</dbReference>
<sequence length="310" mass="35089">MRPMGRILIIDDDPSFLQLYRARLGAEGYLVETADEIEKALARLDQGGWDVVLVDQKLDGKTGPDTGLDLVSEVSRRAPLAKTILVTGYATEAAVTRAFQDGAYDYLEKGPIFRVLLLAKLRNALEAVRAHHFGELSSDEAEAAIRDTWVAAESETDPNRKGKLLEDLMVLVFKTIPGFRHASARRRNEEEEIDLVIRNESTDPFWVNERTSYILAECKNWTRPAGATEIRSFLWKLSRKFNRSRLGLFIAPGGFSAPLRSDLHGERRDDYLVLLINKADLRELVHAPDRNAFLKKLHERAVLELHGENR</sequence>
<dbReference type="InterPro" id="IPR007560">
    <property type="entry name" value="Restrct_endonuc_IV_Mrr"/>
</dbReference>
<dbReference type="GO" id="GO:0003677">
    <property type="term" value="F:DNA binding"/>
    <property type="evidence" value="ECO:0007669"/>
    <property type="project" value="InterPro"/>
</dbReference>
<dbReference type="Proteomes" id="UP000309215">
    <property type="component" value="Unassembled WGS sequence"/>
</dbReference>
<protein>
    <submittedName>
        <fullName evidence="4">Response regulator</fullName>
    </submittedName>
</protein>
<dbReference type="SMART" id="SM00448">
    <property type="entry name" value="REC"/>
    <property type="match status" value="1"/>
</dbReference>
<dbReference type="GO" id="GO:0000160">
    <property type="term" value="P:phosphorelay signal transduction system"/>
    <property type="evidence" value="ECO:0007669"/>
    <property type="project" value="InterPro"/>
</dbReference>
<dbReference type="OrthoDB" id="9788090at2"/>
<dbReference type="GO" id="GO:0004519">
    <property type="term" value="F:endonuclease activity"/>
    <property type="evidence" value="ECO:0007669"/>
    <property type="project" value="InterPro"/>
</dbReference>
<proteinExistence type="predicted"/>
<dbReference type="SUPFAM" id="SSF52172">
    <property type="entry name" value="CheY-like"/>
    <property type="match status" value="1"/>
</dbReference>
<evidence type="ECO:0000313" key="5">
    <source>
        <dbReference type="Proteomes" id="UP000309215"/>
    </source>
</evidence>
<dbReference type="PANTHER" id="PTHR44591:SF3">
    <property type="entry name" value="RESPONSE REGULATORY DOMAIN-CONTAINING PROTEIN"/>
    <property type="match status" value="1"/>
</dbReference>
<dbReference type="Gene3D" id="3.40.50.2300">
    <property type="match status" value="1"/>
</dbReference>
<dbReference type="CDD" id="cd00156">
    <property type="entry name" value="REC"/>
    <property type="match status" value="1"/>
</dbReference>
<dbReference type="Pfam" id="PF00072">
    <property type="entry name" value="Response_reg"/>
    <property type="match status" value="1"/>
</dbReference>
<comment type="caution">
    <text evidence="4">The sequence shown here is derived from an EMBL/GenBank/DDBJ whole genome shotgun (WGS) entry which is preliminary data.</text>
</comment>
<feature type="domain" description="Response regulatory" evidence="3">
    <location>
        <begin position="6"/>
        <end position="124"/>
    </location>
</feature>
<organism evidence="4 5">
    <name type="scientific">Polyangium fumosum</name>
    <dbReference type="NCBI Taxonomy" id="889272"/>
    <lineage>
        <taxon>Bacteria</taxon>
        <taxon>Pseudomonadati</taxon>
        <taxon>Myxococcota</taxon>
        <taxon>Polyangia</taxon>
        <taxon>Polyangiales</taxon>
        <taxon>Polyangiaceae</taxon>
        <taxon>Polyangium</taxon>
    </lineage>
</organism>
<dbReference type="AlphaFoldDB" id="A0A4U1JMT8"/>
<evidence type="ECO:0000259" key="3">
    <source>
        <dbReference type="PROSITE" id="PS50110"/>
    </source>
</evidence>
<dbReference type="InterPro" id="IPR011006">
    <property type="entry name" value="CheY-like_superfamily"/>
</dbReference>
<evidence type="ECO:0000256" key="1">
    <source>
        <dbReference type="ARBA" id="ARBA00022553"/>
    </source>
</evidence>
<evidence type="ECO:0000313" key="4">
    <source>
        <dbReference type="EMBL" id="TKD13338.1"/>
    </source>
</evidence>
<keyword evidence="1 2" id="KW-0597">Phosphoprotein</keyword>
<reference evidence="4 5" key="1">
    <citation type="submission" date="2019-04" db="EMBL/GenBank/DDBJ databases">
        <authorList>
            <person name="Li Y."/>
            <person name="Wang J."/>
        </authorList>
    </citation>
    <scope>NUCLEOTIDE SEQUENCE [LARGE SCALE GENOMIC DNA]</scope>
    <source>
        <strain evidence="4 5">DSM 14668</strain>
    </source>
</reference>
<evidence type="ECO:0000256" key="2">
    <source>
        <dbReference type="PROSITE-ProRule" id="PRU00169"/>
    </source>
</evidence>
<dbReference type="PROSITE" id="PS50110">
    <property type="entry name" value="RESPONSE_REGULATORY"/>
    <property type="match status" value="1"/>
</dbReference>
<dbReference type="EMBL" id="SSMQ01000001">
    <property type="protein sequence ID" value="TKD13338.1"/>
    <property type="molecule type" value="Genomic_DNA"/>
</dbReference>
<keyword evidence="5" id="KW-1185">Reference proteome</keyword>
<dbReference type="GO" id="GO:0009307">
    <property type="term" value="P:DNA restriction-modification system"/>
    <property type="evidence" value="ECO:0007669"/>
    <property type="project" value="InterPro"/>
</dbReference>
<accession>A0A4U1JMT8</accession>
<dbReference type="Pfam" id="PF04471">
    <property type="entry name" value="Mrr_cat"/>
    <property type="match status" value="1"/>
</dbReference>
<dbReference type="InterPro" id="IPR001789">
    <property type="entry name" value="Sig_transdc_resp-reg_receiver"/>
</dbReference>
<gene>
    <name evidence="4" type="ORF">E8A74_01970</name>
</gene>
<name>A0A4U1JMT8_9BACT</name>
<dbReference type="InterPro" id="IPR050595">
    <property type="entry name" value="Bact_response_regulator"/>
</dbReference>